<feature type="region of interest" description="Disordered" evidence="1">
    <location>
        <begin position="67"/>
        <end position="143"/>
    </location>
</feature>
<feature type="compositionally biased region" description="Basic and acidic residues" evidence="1">
    <location>
        <begin position="128"/>
        <end position="143"/>
    </location>
</feature>
<evidence type="ECO:0000313" key="3">
    <source>
        <dbReference type="Proteomes" id="UP000002640"/>
    </source>
</evidence>
<gene>
    <name evidence="2" type="ORF">PHYSODRAFT_333174</name>
</gene>
<evidence type="ECO:0000313" key="2">
    <source>
        <dbReference type="EMBL" id="EGZ14870.1"/>
    </source>
</evidence>
<feature type="compositionally biased region" description="Polar residues" evidence="1">
    <location>
        <begin position="81"/>
        <end position="93"/>
    </location>
</feature>
<accession>G4ZK66</accession>
<evidence type="ECO:0000256" key="1">
    <source>
        <dbReference type="SAM" id="MobiDB-lite"/>
    </source>
</evidence>
<sequence>MAVASSWGHHEHSVRLGGQGPNYDYDRGMGNTFTAGGDVSAVAGAGYDSRGNLRNGFVALLLSGDSGGGHGVRGDVRDVQGYTSGDVEQSWRQLSKDARNLDDAEHEMLVDQGYGERDDEHDEAEQGDEGHADDHSTTDGFFH</sequence>
<dbReference type="Proteomes" id="UP000002640">
    <property type="component" value="Unassembled WGS sequence"/>
</dbReference>
<proteinExistence type="predicted"/>
<protein>
    <submittedName>
        <fullName evidence="2">Uncharacterized protein</fullName>
    </submittedName>
</protein>
<dbReference type="EMBL" id="JH159155">
    <property type="protein sequence ID" value="EGZ14870.1"/>
    <property type="molecule type" value="Genomic_DNA"/>
</dbReference>
<reference evidence="2 3" key="1">
    <citation type="journal article" date="2006" name="Science">
        <title>Phytophthora genome sequences uncover evolutionary origins and mechanisms of pathogenesis.</title>
        <authorList>
            <person name="Tyler B.M."/>
            <person name="Tripathy S."/>
            <person name="Zhang X."/>
            <person name="Dehal P."/>
            <person name="Jiang R.H."/>
            <person name="Aerts A."/>
            <person name="Arredondo F.D."/>
            <person name="Baxter L."/>
            <person name="Bensasson D."/>
            <person name="Beynon J.L."/>
            <person name="Chapman J."/>
            <person name="Damasceno C.M."/>
            <person name="Dorrance A.E."/>
            <person name="Dou D."/>
            <person name="Dickerman A.W."/>
            <person name="Dubchak I.L."/>
            <person name="Garbelotto M."/>
            <person name="Gijzen M."/>
            <person name="Gordon S.G."/>
            <person name="Govers F."/>
            <person name="Grunwald N.J."/>
            <person name="Huang W."/>
            <person name="Ivors K.L."/>
            <person name="Jones R.W."/>
            <person name="Kamoun S."/>
            <person name="Krampis K."/>
            <person name="Lamour K.H."/>
            <person name="Lee M.K."/>
            <person name="McDonald W.H."/>
            <person name="Medina M."/>
            <person name="Meijer H.J."/>
            <person name="Nordberg E.K."/>
            <person name="Maclean D.J."/>
            <person name="Ospina-Giraldo M.D."/>
            <person name="Morris P.F."/>
            <person name="Phuntumart V."/>
            <person name="Putnam N.H."/>
            <person name="Rash S."/>
            <person name="Rose J.K."/>
            <person name="Sakihama Y."/>
            <person name="Salamov A.A."/>
            <person name="Savidor A."/>
            <person name="Scheuring C.F."/>
            <person name="Smith B.M."/>
            <person name="Sobral B.W."/>
            <person name="Terry A."/>
            <person name="Torto-Alalibo T.A."/>
            <person name="Win J."/>
            <person name="Xu Z."/>
            <person name="Zhang H."/>
            <person name="Grigoriev I.V."/>
            <person name="Rokhsar D.S."/>
            <person name="Boore J.L."/>
        </authorList>
    </citation>
    <scope>NUCLEOTIDE SEQUENCE [LARGE SCALE GENOMIC DNA]</scope>
    <source>
        <strain evidence="2 3">P6497</strain>
    </source>
</reference>
<dbReference type="RefSeq" id="XP_009528619.1">
    <property type="nucleotide sequence ID" value="XM_009530324.1"/>
</dbReference>
<dbReference type="AlphaFoldDB" id="G4ZK66"/>
<dbReference type="KEGG" id="psoj:PHYSODRAFT_333174"/>
<dbReference type="GeneID" id="20646616"/>
<name>G4ZK66_PHYSP</name>
<organism evidence="2 3">
    <name type="scientific">Phytophthora sojae (strain P6497)</name>
    <name type="common">Soybean stem and root rot agent</name>
    <name type="synonym">Phytophthora megasperma f. sp. glycines</name>
    <dbReference type="NCBI Taxonomy" id="1094619"/>
    <lineage>
        <taxon>Eukaryota</taxon>
        <taxon>Sar</taxon>
        <taxon>Stramenopiles</taxon>
        <taxon>Oomycota</taxon>
        <taxon>Peronosporomycetes</taxon>
        <taxon>Peronosporales</taxon>
        <taxon>Peronosporaceae</taxon>
        <taxon>Phytophthora</taxon>
    </lineage>
</organism>
<feature type="compositionally biased region" description="Basic and acidic residues" evidence="1">
    <location>
        <begin position="94"/>
        <end position="118"/>
    </location>
</feature>
<keyword evidence="3" id="KW-1185">Reference proteome</keyword>
<dbReference type="InParanoid" id="G4ZK66"/>